<sequence>MRSVLVLSVALLAAWGRSPCEYLAETLAANPARLATLRAECSADWQAVGEGICRAAAEAYRRRFFTGHSGPGEYVVLEAVPPVPPTFDEPGDEVAESAAWLVVFKEDAP</sequence>
<dbReference type="AlphaFoldDB" id="A0A7M2ZT71"/>
<gene>
    <name evidence="1" type="ORF">IPC1295_19440</name>
</gene>
<organism evidence="1 2">
    <name type="scientific">Pseudomonas aeruginosa</name>
    <dbReference type="NCBI Taxonomy" id="287"/>
    <lineage>
        <taxon>Bacteria</taxon>
        <taxon>Pseudomonadati</taxon>
        <taxon>Pseudomonadota</taxon>
        <taxon>Gammaproteobacteria</taxon>
        <taxon>Pseudomonadales</taxon>
        <taxon>Pseudomonadaceae</taxon>
        <taxon>Pseudomonas</taxon>
    </lineage>
</organism>
<comment type="caution">
    <text evidence="1">The sequence shown here is derived from an EMBL/GenBank/DDBJ whole genome shotgun (WGS) entry which is preliminary data.</text>
</comment>
<dbReference type="RefSeq" id="WP_023087076.1">
    <property type="nucleotide sequence ID" value="NZ_CAADOK010001118.1"/>
</dbReference>
<name>A0A7M2ZT71_PSEAI</name>
<evidence type="ECO:0000313" key="1">
    <source>
        <dbReference type="EMBL" id="RPM12953.1"/>
    </source>
</evidence>
<dbReference type="EMBL" id="NSNE01000011">
    <property type="protein sequence ID" value="RPM12953.1"/>
    <property type="molecule type" value="Genomic_DNA"/>
</dbReference>
<evidence type="ECO:0000313" key="2">
    <source>
        <dbReference type="Proteomes" id="UP000284767"/>
    </source>
</evidence>
<proteinExistence type="predicted"/>
<dbReference type="Proteomes" id="UP000284767">
    <property type="component" value="Unassembled WGS sequence"/>
</dbReference>
<reference evidence="1 2" key="1">
    <citation type="submission" date="2017-08" db="EMBL/GenBank/DDBJ databases">
        <authorList>
            <person name="Feschi L."/>
            <person name="Jeukens J."/>
            <person name="Emond-Rheault J.-G."/>
            <person name="Kukavica-Ibrulj I."/>
            <person name="Boyle B."/>
            <person name="Levesque R.C."/>
        </authorList>
    </citation>
    <scope>NUCLEOTIDE SEQUENCE [LARGE SCALE GENOMIC DNA]</scope>
    <source>
        <strain evidence="1 2">PA-W36</strain>
    </source>
</reference>
<protein>
    <submittedName>
        <fullName evidence="1">Uncharacterized protein</fullName>
    </submittedName>
</protein>
<accession>A0A7M2ZT71</accession>
<reference evidence="1 2" key="2">
    <citation type="submission" date="2019-01" db="EMBL/GenBank/DDBJ databases">
        <title>The Pseudomonas aeruginosa pan-genome provides new insights on its population structure, horizontal gene transfer and pathogenicity.</title>
        <authorList>
            <person name="Freschi L."/>
            <person name="Vincent A.T."/>
            <person name="Jeukens J."/>
            <person name="Emond-Rheault J.-G."/>
            <person name="Kukavica-Ibrulj I."/>
            <person name="Dupont M.-J."/>
            <person name="Charette S.J."/>
            <person name="Boyle B."/>
            <person name="Levesque R.C."/>
        </authorList>
    </citation>
    <scope>NUCLEOTIDE SEQUENCE [LARGE SCALE GENOMIC DNA]</scope>
    <source>
        <strain evidence="1 2">PA-W36</strain>
    </source>
</reference>